<reference evidence="2" key="2">
    <citation type="submission" date="2024-06" db="EMBL/GenBank/DDBJ databases">
        <authorList>
            <person name="Petrova K.O."/>
            <person name="Toshchakov S.V."/>
            <person name="Boltjanskaja Y.V."/>
            <person name="Kevbrin V.V."/>
        </authorList>
    </citation>
    <scope>NUCLEOTIDE SEQUENCE</scope>
    <source>
        <strain evidence="2">Z-710</strain>
    </source>
</reference>
<accession>A0AAU8HSC8</accession>
<name>A0AAU8HSC8_9FIRM</name>
<dbReference type="PROSITE" id="PS51186">
    <property type="entry name" value="GNAT"/>
    <property type="match status" value="1"/>
</dbReference>
<dbReference type="AlphaFoldDB" id="A0AAU8HSC8"/>
<evidence type="ECO:0000259" key="1">
    <source>
        <dbReference type="PROSITE" id="PS51186"/>
    </source>
</evidence>
<dbReference type="PANTHER" id="PTHR39173:SF1">
    <property type="entry name" value="ACETYLTRANSFERASE"/>
    <property type="match status" value="1"/>
</dbReference>
<dbReference type="EMBL" id="CP159485">
    <property type="protein sequence ID" value="XCI27902.1"/>
    <property type="molecule type" value="Genomic_DNA"/>
</dbReference>
<gene>
    <name evidence="2" type="ORF">PRVXH_001827</name>
</gene>
<sequence>MFKFKDFDLLTDGTIDLKIEEKTPANEEKGYVPAYKYSITLHDSSAPIGNIDIRIGYNENIYYGGNIGYGIDAAHRGNSYAAKACKIIKQVATSHGMNKLIITCDPDNWPSRRTCEKAGLKLKEIADLPSHNEMYQRGEKQKCIFEWDLEEY</sequence>
<proteinExistence type="predicted"/>
<keyword evidence="2" id="KW-0012">Acyltransferase</keyword>
<dbReference type="SUPFAM" id="SSF55729">
    <property type="entry name" value="Acyl-CoA N-acyltransferases (Nat)"/>
    <property type="match status" value="1"/>
</dbReference>
<dbReference type="Gene3D" id="3.40.630.30">
    <property type="match status" value="1"/>
</dbReference>
<dbReference type="EC" id="2.3.1.-" evidence="2"/>
<keyword evidence="2" id="KW-0808">Transferase</keyword>
<dbReference type="RefSeq" id="WP_353892480.1">
    <property type="nucleotide sequence ID" value="NZ_CP159485.1"/>
</dbReference>
<feature type="domain" description="N-acetyltransferase" evidence="1">
    <location>
        <begin position="1"/>
        <end position="139"/>
    </location>
</feature>
<organism evidence="2">
    <name type="scientific">Proteinivorax hydrogeniformans</name>
    <dbReference type="NCBI Taxonomy" id="1826727"/>
    <lineage>
        <taxon>Bacteria</taxon>
        <taxon>Bacillati</taxon>
        <taxon>Bacillota</taxon>
        <taxon>Clostridia</taxon>
        <taxon>Eubacteriales</taxon>
        <taxon>Proteinivoracaceae</taxon>
        <taxon>Proteinivorax</taxon>
    </lineage>
</organism>
<dbReference type="Pfam" id="PF13302">
    <property type="entry name" value="Acetyltransf_3"/>
    <property type="match status" value="1"/>
</dbReference>
<dbReference type="GO" id="GO:0016747">
    <property type="term" value="F:acyltransferase activity, transferring groups other than amino-acyl groups"/>
    <property type="evidence" value="ECO:0007669"/>
    <property type="project" value="InterPro"/>
</dbReference>
<dbReference type="InterPro" id="IPR016181">
    <property type="entry name" value="Acyl_CoA_acyltransferase"/>
</dbReference>
<reference evidence="2" key="1">
    <citation type="journal article" date="2018" name="Antonie Van Leeuwenhoek">
        <title>Proteinivorax hydrogeniformans sp. nov., an anaerobic, haloalkaliphilic bacterium fermenting proteinaceous compounds with high hydrogen production.</title>
        <authorList>
            <person name="Boltyanskaya Y."/>
            <person name="Detkova E."/>
            <person name="Pimenov N."/>
            <person name="Kevbrin V."/>
        </authorList>
    </citation>
    <scope>NUCLEOTIDE SEQUENCE</scope>
    <source>
        <strain evidence="2">Z-710</strain>
    </source>
</reference>
<evidence type="ECO:0000313" key="2">
    <source>
        <dbReference type="EMBL" id="XCI27902.1"/>
    </source>
</evidence>
<dbReference type="InterPro" id="IPR000182">
    <property type="entry name" value="GNAT_dom"/>
</dbReference>
<protein>
    <submittedName>
        <fullName evidence="2">GNAT family N-acetyltransferase</fullName>
        <ecNumber evidence="2">2.3.1.-</ecNumber>
    </submittedName>
</protein>
<dbReference type="PANTHER" id="PTHR39173">
    <property type="entry name" value="ACETYLTRANSFERASE"/>
    <property type="match status" value="1"/>
</dbReference>